<evidence type="ECO:0000313" key="2">
    <source>
        <dbReference type="EMBL" id="KAK5864352.1"/>
    </source>
</evidence>
<proteinExistence type="predicted"/>
<reference evidence="2 3" key="1">
    <citation type="journal article" date="2023" name="Genes (Basel)">
        <title>Chromosome-Level Genome Assembly and Circadian Gene Repertoire of the Patagonia Blennie Eleginops maclovinus-The Closest Ancestral Proxy of Antarctic Cryonotothenioids.</title>
        <authorList>
            <person name="Cheng C.C."/>
            <person name="Rivera-Colon A.G."/>
            <person name="Minhas B.F."/>
            <person name="Wilson L."/>
            <person name="Rayamajhi N."/>
            <person name="Vargas-Chacoff L."/>
            <person name="Catchen J.M."/>
        </authorList>
    </citation>
    <scope>NUCLEOTIDE SEQUENCE [LARGE SCALE GENOMIC DNA]</scope>
    <source>
        <strain evidence="2">JMC-PN-2008</strain>
    </source>
</reference>
<dbReference type="EMBL" id="JAUZQC010000010">
    <property type="protein sequence ID" value="KAK5864352.1"/>
    <property type="molecule type" value="Genomic_DNA"/>
</dbReference>
<dbReference type="Proteomes" id="UP001346869">
    <property type="component" value="Unassembled WGS sequence"/>
</dbReference>
<keyword evidence="3" id="KW-1185">Reference proteome</keyword>
<dbReference type="AlphaFoldDB" id="A0AAN7XNI8"/>
<protein>
    <submittedName>
        <fullName evidence="2">Uncharacterized protein</fullName>
    </submittedName>
</protein>
<accession>A0AAN7XNI8</accession>
<sequence>MKPEAERLCRRTASPSSSRRTEGRIFKRRQKQRASPLTGRGPAAMLSVIVRSEAARLSARTALYLYPATVGRPVVPWQLCNICQCE</sequence>
<organism evidence="2 3">
    <name type="scientific">Eleginops maclovinus</name>
    <name type="common">Patagonian blennie</name>
    <name type="synonym">Eleginus maclovinus</name>
    <dbReference type="NCBI Taxonomy" id="56733"/>
    <lineage>
        <taxon>Eukaryota</taxon>
        <taxon>Metazoa</taxon>
        <taxon>Chordata</taxon>
        <taxon>Craniata</taxon>
        <taxon>Vertebrata</taxon>
        <taxon>Euteleostomi</taxon>
        <taxon>Actinopterygii</taxon>
        <taxon>Neopterygii</taxon>
        <taxon>Teleostei</taxon>
        <taxon>Neoteleostei</taxon>
        <taxon>Acanthomorphata</taxon>
        <taxon>Eupercaria</taxon>
        <taxon>Perciformes</taxon>
        <taxon>Notothenioidei</taxon>
        <taxon>Eleginopidae</taxon>
        <taxon>Eleginops</taxon>
    </lineage>
</organism>
<evidence type="ECO:0000256" key="1">
    <source>
        <dbReference type="SAM" id="MobiDB-lite"/>
    </source>
</evidence>
<name>A0AAN7XNI8_ELEMC</name>
<evidence type="ECO:0000313" key="3">
    <source>
        <dbReference type="Proteomes" id="UP001346869"/>
    </source>
</evidence>
<reference evidence="2 3" key="2">
    <citation type="journal article" date="2023" name="Mol. Biol. Evol.">
        <title>Genomics of Secondarily Temperate Adaptation in the Only Non-Antarctic Icefish.</title>
        <authorList>
            <person name="Rivera-Colon A.G."/>
            <person name="Rayamajhi N."/>
            <person name="Minhas B.F."/>
            <person name="Madrigal G."/>
            <person name="Bilyk K.T."/>
            <person name="Yoon V."/>
            <person name="Hune M."/>
            <person name="Gregory S."/>
            <person name="Cheng C.H.C."/>
            <person name="Catchen J.M."/>
        </authorList>
    </citation>
    <scope>NUCLEOTIDE SEQUENCE [LARGE SCALE GENOMIC DNA]</scope>
    <source>
        <strain evidence="2">JMC-PN-2008</strain>
    </source>
</reference>
<gene>
    <name evidence="2" type="ORF">PBY51_015601</name>
</gene>
<comment type="caution">
    <text evidence="2">The sequence shown here is derived from an EMBL/GenBank/DDBJ whole genome shotgun (WGS) entry which is preliminary data.</text>
</comment>
<feature type="region of interest" description="Disordered" evidence="1">
    <location>
        <begin position="1"/>
        <end position="40"/>
    </location>
</feature>